<comment type="similarity">
    <text evidence="2">Belongs to the LpxB family.</text>
</comment>
<dbReference type="InterPro" id="IPR003835">
    <property type="entry name" value="Glyco_trans_19"/>
</dbReference>
<keyword evidence="8" id="KW-0808">Transferase</keyword>
<dbReference type="Proteomes" id="UP000234882">
    <property type="component" value="Chromosome"/>
</dbReference>
<gene>
    <name evidence="12" type="primary">lpxB</name>
    <name evidence="12" type="ORF">CYR75_08665</name>
</gene>
<name>A0A2K9MFE3_9RHOB</name>
<accession>A0A2K9MFE3</accession>
<protein>
    <recommendedName>
        <fullName evidence="4 11">Lipid-A-disaccharide synthase</fullName>
        <ecNumber evidence="3 11">2.4.1.182</ecNumber>
    </recommendedName>
</protein>
<dbReference type="Pfam" id="PF02684">
    <property type="entry name" value="LpxB"/>
    <property type="match status" value="1"/>
</dbReference>
<dbReference type="SUPFAM" id="SSF53756">
    <property type="entry name" value="UDP-Glycosyltransferase/glycogen phosphorylase"/>
    <property type="match status" value="1"/>
</dbReference>
<dbReference type="GO" id="GO:0008915">
    <property type="term" value="F:lipid-A-disaccharide synthase activity"/>
    <property type="evidence" value="ECO:0007669"/>
    <property type="project" value="UniProtKB-UniRule"/>
</dbReference>
<evidence type="ECO:0000256" key="2">
    <source>
        <dbReference type="ARBA" id="ARBA00007868"/>
    </source>
</evidence>
<reference evidence="13" key="1">
    <citation type="submission" date="2017-12" db="EMBL/GenBank/DDBJ databases">
        <title>Genomic analysis of Paracoccus sp. CBA4604.</title>
        <authorList>
            <person name="Roh S.W."/>
            <person name="Kim J.Y."/>
            <person name="Kim J.S."/>
        </authorList>
    </citation>
    <scope>NUCLEOTIDE SEQUENCE [LARGE SCALE GENOMIC DNA]</scope>
    <source>
        <strain evidence="13">CBA4604</strain>
    </source>
</reference>
<keyword evidence="5" id="KW-0444">Lipid biosynthesis</keyword>
<comment type="catalytic activity">
    <reaction evidence="10">
        <text>a lipid X + a UDP-2-N,3-O-bis[(3R)-3-hydroxyacyl]-alpha-D-glucosamine = a lipid A disaccharide + UDP + H(+)</text>
        <dbReference type="Rhea" id="RHEA:67828"/>
        <dbReference type="ChEBI" id="CHEBI:15378"/>
        <dbReference type="ChEBI" id="CHEBI:58223"/>
        <dbReference type="ChEBI" id="CHEBI:137748"/>
        <dbReference type="ChEBI" id="CHEBI:176338"/>
        <dbReference type="ChEBI" id="CHEBI:176343"/>
        <dbReference type="EC" id="2.4.1.182"/>
    </reaction>
</comment>
<dbReference type="GO" id="GO:0005543">
    <property type="term" value="F:phospholipid binding"/>
    <property type="evidence" value="ECO:0007669"/>
    <property type="project" value="TreeGrafter"/>
</dbReference>
<dbReference type="EMBL" id="CP025583">
    <property type="protein sequence ID" value="AUM74330.1"/>
    <property type="molecule type" value="Genomic_DNA"/>
</dbReference>
<keyword evidence="6" id="KW-0441">Lipid A biosynthesis</keyword>
<dbReference type="PANTHER" id="PTHR30372:SF4">
    <property type="entry name" value="LIPID-A-DISACCHARIDE SYNTHASE, MITOCHONDRIAL-RELATED"/>
    <property type="match status" value="1"/>
</dbReference>
<dbReference type="OrthoDB" id="9801642at2"/>
<evidence type="ECO:0000256" key="9">
    <source>
        <dbReference type="ARBA" id="ARBA00023098"/>
    </source>
</evidence>
<evidence type="ECO:0000256" key="6">
    <source>
        <dbReference type="ARBA" id="ARBA00022556"/>
    </source>
</evidence>
<keyword evidence="13" id="KW-1185">Reference proteome</keyword>
<keyword evidence="9" id="KW-0443">Lipid metabolism</keyword>
<evidence type="ECO:0000256" key="4">
    <source>
        <dbReference type="ARBA" id="ARBA00020902"/>
    </source>
</evidence>
<evidence type="ECO:0000256" key="10">
    <source>
        <dbReference type="ARBA" id="ARBA00048975"/>
    </source>
</evidence>
<dbReference type="KEGG" id="paru:CYR75_08665"/>
<evidence type="ECO:0000256" key="8">
    <source>
        <dbReference type="ARBA" id="ARBA00022679"/>
    </source>
</evidence>
<evidence type="ECO:0000256" key="5">
    <source>
        <dbReference type="ARBA" id="ARBA00022516"/>
    </source>
</evidence>
<evidence type="ECO:0000256" key="3">
    <source>
        <dbReference type="ARBA" id="ARBA00012687"/>
    </source>
</evidence>
<sequence length="386" mass="41546">MKLFLIAGEVSGDRLGGALMGGLSALSPGLGFDGIGGPDMAAQGLVSRFPMEELSLMGIAEILPRYRHLKRRIRETAEVVAQTAPDALLTIDSPDFCLRVARQAHEMGFTGPVIHYVAPSVWAWRPGRAARMARFVDHVLALLPFEPPLMQAAGMSCDFVGHPVVAEKRASAAEGLAFRAAHHIAEDAPLVLCLPGSRRSEVARLAPRFDEALIRLRDRIPETRVVIPTVPGVSRMVRDMTRRWPTAPIVVEAPADKRAAFQAATIALAASGTVSLELAANRLPMVIAYDMAPLSRWLIGMLLKTDTVTLVNLVSDSRAIPEFLGRDCRAGPIADALLDLLESPERRAAQIDAMVLTMERLGEGGPPPGLRAAKSVLDFIAKSRGA</sequence>
<proteinExistence type="inferred from homology"/>
<evidence type="ECO:0000256" key="1">
    <source>
        <dbReference type="ARBA" id="ARBA00002056"/>
    </source>
</evidence>
<dbReference type="EC" id="2.4.1.182" evidence="3 11"/>
<keyword evidence="7" id="KW-0328">Glycosyltransferase</keyword>
<evidence type="ECO:0000313" key="13">
    <source>
        <dbReference type="Proteomes" id="UP000234882"/>
    </source>
</evidence>
<evidence type="ECO:0000256" key="7">
    <source>
        <dbReference type="ARBA" id="ARBA00022676"/>
    </source>
</evidence>
<dbReference type="NCBIfam" id="TIGR00215">
    <property type="entry name" value="lpxB"/>
    <property type="match status" value="1"/>
</dbReference>
<dbReference type="AlphaFoldDB" id="A0A2K9MFE3"/>
<dbReference type="GO" id="GO:0016020">
    <property type="term" value="C:membrane"/>
    <property type="evidence" value="ECO:0007669"/>
    <property type="project" value="GOC"/>
</dbReference>
<dbReference type="RefSeq" id="WP_101499676.1">
    <property type="nucleotide sequence ID" value="NZ_CP025583.1"/>
</dbReference>
<dbReference type="GO" id="GO:0009245">
    <property type="term" value="P:lipid A biosynthetic process"/>
    <property type="evidence" value="ECO:0007669"/>
    <property type="project" value="UniProtKB-UniRule"/>
</dbReference>
<comment type="function">
    <text evidence="1">Condensation of UDP-2,3-diacylglucosamine and 2,3-diacylglucosamine-1-phosphate to form lipid A disaccharide, a precursor of lipid A, a phosphorylated glycolipid that anchors the lipopolysaccharide to the outer membrane of the cell.</text>
</comment>
<evidence type="ECO:0000313" key="12">
    <source>
        <dbReference type="EMBL" id="AUM74330.1"/>
    </source>
</evidence>
<evidence type="ECO:0000256" key="11">
    <source>
        <dbReference type="NCBIfam" id="TIGR00215"/>
    </source>
</evidence>
<dbReference type="PANTHER" id="PTHR30372">
    <property type="entry name" value="LIPID-A-DISACCHARIDE SYNTHASE"/>
    <property type="match status" value="1"/>
</dbReference>
<organism evidence="12 13">
    <name type="scientific">Paracoccus jeotgali</name>
    <dbReference type="NCBI Taxonomy" id="2065379"/>
    <lineage>
        <taxon>Bacteria</taxon>
        <taxon>Pseudomonadati</taxon>
        <taxon>Pseudomonadota</taxon>
        <taxon>Alphaproteobacteria</taxon>
        <taxon>Rhodobacterales</taxon>
        <taxon>Paracoccaceae</taxon>
        <taxon>Paracoccus</taxon>
    </lineage>
</organism>